<dbReference type="KEGG" id="pacs:FAZ98_01910"/>
<gene>
    <name evidence="4" type="ORF">FAZ98_01910</name>
</gene>
<dbReference type="PROSITE" id="PS50293">
    <property type="entry name" value="TPR_REGION"/>
    <property type="match status" value="1"/>
</dbReference>
<dbReference type="Pfam" id="PF01075">
    <property type="entry name" value="Glyco_transf_9"/>
    <property type="match status" value="1"/>
</dbReference>
<keyword evidence="5" id="KW-1185">Reference proteome</keyword>
<dbReference type="InterPro" id="IPR002201">
    <property type="entry name" value="Glyco_trans_9"/>
</dbReference>
<feature type="repeat" description="TPR" evidence="3">
    <location>
        <begin position="142"/>
        <end position="175"/>
    </location>
</feature>
<organism evidence="4 5">
    <name type="scientific">Paraburkholderia acidisoli</name>
    <dbReference type="NCBI Taxonomy" id="2571748"/>
    <lineage>
        <taxon>Bacteria</taxon>
        <taxon>Pseudomonadati</taxon>
        <taxon>Pseudomonadota</taxon>
        <taxon>Betaproteobacteria</taxon>
        <taxon>Burkholderiales</taxon>
        <taxon>Burkholderiaceae</taxon>
        <taxon>Paraburkholderia</taxon>
    </lineage>
</organism>
<sequence>MWSFETAIECGHVQKLELNQRFAVMSVATTPEVFTPSLQADVLVETGLAHHRAGRIDTASTHYRAALDAQPEHAGALHYLGVIALGRNELDEAATLMDRALAQAPGNAEYLANRGVAAARLGDHAAAAAWQRQALAHAPEFANAHNNLGNALLELNDLEGAAHHYRAARMLEPQSAHFAFNLGRALDKAGRKDEALAQYRAATALDGNDIGTWLQMGRLLRAMARPAEAAPCFEHVLAREPDNVLALFELGYVYDAQHRYEEAIPLYRRAAELKPDGAGVVNNLAFALTALARYDEAEIYYRRALELNPALPESGFQLGMLKLRREDYAGGWPLFENRKTTTVGKPSYPPRPGREWRGEPLKGKRVLICREQGVGDQIQFVRYARELAALGARVDAWVAPELAALAATVPGVTRVLDARPDDKALARRYDYWCDVMSLPSRFAGPPPADTPYMYADVRRARAWRERVTELAPNARRRIGLVWAGNPRHHFDAFRSVPLTALKPLAALDGNGWFAIQKGPGAAQLPDVAPAWPLHAIGDELHDFAATAALIDSLDLVITVDTSVAHLAGALGKPVWVLLAAQPDWRWGKDRRDSAWYPSARVFRQTTLGDWSGVVAELRDALRDDLRAALGGA</sequence>
<reference evidence="4 5" key="1">
    <citation type="submission" date="2019-12" db="EMBL/GenBank/DDBJ databases">
        <title>Paraburkholderia acidiphila 7Q-K02 sp. nov and Paraburkholderia acidisoli DHF22 sp. nov., two strains isolated from forest soil.</title>
        <authorList>
            <person name="Gao Z."/>
            <person name="Qiu L."/>
        </authorList>
    </citation>
    <scope>NUCLEOTIDE SEQUENCE [LARGE SCALE GENOMIC DNA]</scope>
    <source>
        <strain evidence="4 5">DHF22</strain>
    </source>
</reference>
<dbReference type="PANTHER" id="PTHR44943">
    <property type="entry name" value="CELLULOSE SYNTHASE OPERON PROTEIN C"/>
    <property type="match status" value="1"/>
</dbReference>
<dbReference type="EMBL" id="CP046913">
    <property type="protein sequence ID" value="QGZ60587.1"/>
    <property type="molecule type" value="Genomic_DNA"/>
</dbReference>
<dbReference type="InterPro" id="IPR011990">
    <property type="entry name" value="TPR-like_helical_dom_sf"/>
</dbReference>
<feature type="repeat" description="TPR" evidence="3">
    <location>
        <begin position="74"/>
        <end position="107"/>
    </location>
</feature>
<evidence type="ECO:0000256" key="2">
    <source>
        <dbReference type="ARBA" id="ARBA00022803"/>
    </source>
</evidence>
<evidence type="ECO:0000256" key="3">
    <source>
        <dbReference type="PROSITE-ProRule" id="PRU00339"/>
    </source>
</evidence>
<dbReference type="InterPro" id="IPR051685">
    <property type="entry name" value="Ycf3/AcsC/BcsC/TPR_MFPF"/>
</dbReference>
<keyword evidence="1" id="KW-0677">Repeat</keyword>
<proteinExistence type="predicted"/>
<feature type="repeat" description="TPR" evidence="3">
    <location>
        <begin position="40"/>
        <end position="73"/>
    </location>
</feature>
<dbReference type="GO" id="GO:0016757">
    <property type="term" value="F:glycosyltransferase activity"/>
    <property type="evidence" value="ECO:0007669"/>
    <property type="project" value="InterPro"/>
</dbReference>
<feature type="repeat" description="TPR" evidence="3">
    <location>
        <begin position="278"/>
        <end position="311"/>
    </location>
</feature>
<dbReference type="SUPFAM" id="SSF53756">
    <property type="entry name" value="UDP-Glycosyltransferase/glycogen phosphorylase"/>
    <property type="match status" value="1"/>
</dbReference>
<dbReference type="Gene3D" id="3.40.50.2000">
    <property type="entry name" value="Glycogen Phosphorylase B"/>
    <property type="match status" value="1"/>
</dbReference>
<protein>
    <submittedName>
        <fullName evidence="4">Tetratricopeptide repeat protein</fullName>
    </submittedName>
</protein>
<feature type="repeat" description="TPR" evidence="3">
    <location>
        <begin position="210"/>
        <end position="243"/>
    </location>
</feature>
<dbReference type="PROSITE" id="PS50005">
    <property type="entry name" value="TPR"/>
    <property type="match status" value="7"/>
</dbReference>
<dbReference type="SUPFAM" id="SSF48452">
    <property type="entry name" value="TPR-like"/>
    <property type="match status" value="2"/>
</dbReference>
<dbReference type="AlphaFoldDB" id="A0A7Z2GF05"/>
<dbReference type="InterPro" id="IPR019734">
    <property type="entry name" value="TPR_rpt"/>
</dbReference>
<evidence type="ECO:0000313" key="5">
    <source>
        <dbReference type="Proteomes" id="UP000433577"/>
    </source>
</evidence>
<dbReference type="InterPro" id="IPR013105">
    <property type="entry name" value="TPR_2"/>
</dbReference>
<dbReference type="PANTHER" id="PTHR44943:SF8">
    <property type="entry name" value="TPR REPEAT-CONTAINING PROTEIN MJ0263"/>
    <property type="match status" value="1"/>
</dbReference>
<dbReference type="Proteomes" id="UP000433577">
    <property type="component" value="Chromosome 1"/>
</dbReference>
<feature type="repeat" description="TPR" evidence="3">
    <location>
        <begin position="244"/>
        <end position="277"/>
    </location>
</feature>
<dbReference type="Pfam" id="PF13432">
    <property type="entry name" value="TPR_16"/>
    <property type="match status" value="3"/>
</dbReference>
<dbReference type="Gene3D" id="1.25.40.10">
    <property type="entry name" value="Tetratricopeptide repeat domain"/>
    <property type="match status" value="3"/>
</dbReference>
<dbReference type="Pfam" id="PF07719">
    <property type="entry name" value="TPR_2"/>
    <property type="match status" value="1"/>
</dbReference>
<keyword evidence="2 3" id="KW-0802">TPR repeat</keyword>
<name>A0A7Z2GF05_9BURK</name>
<evidence type="ECO:0000313" key="4">
    <source>
        <dbReference type="EMBL" id="QGZ60587.1"/>
    </source>
</evidence>
<evidence type="ECO:0000256" key="1">
    <source>
        <dbReference type="ARBA" id="ARBA00022737"/>
    </source>
</evidence>
<dbReference type="SMART" id="SM00028">
    <property type="entry name" value="TPR"/>
    <property type="match status" value="8"/>
</dbReference>
<accession>A0A7Z2GF05</accession>
<feature type="repeat" description="TPR" evidence="3">
    <location>
        <begin position="176"/>
        <end position="209"/>
    </location>
</feature>